<dbReference type="EMBL" id="WHOC01000068">
    <property type="protein sequence ID" value="NOU86559.1"/>
    <property type="molecule type" value="Genomic_DNA"/>
</dbReference>
<evidence type="ECO:0000313" key="1">
    <source>
        <dbReference type="EMBL" id="NOU86559.1"/>
    </source>
</evidence>
<protein>
    <recommendedName>
        <fullName evidence="3">YolD-like protein</fullName>
    </recommendedName>
</protein>
<comment type="caution">
    <text evidence="1">The sequence shown here is derived from an EMBL/GenBank/DDBJ whole genome shotgun (WGS) entry which is preliminary data.</text>
</comment>
<evidence type="ECO:0000313" key="2">
    <source>
        <dbReference type="Proteomes" id="UP000658690"/>
    </source>
</evidence>
<dbReference type="Pfam" id="PF08863">
    <property type="entry name" value="YolD"/>
    <property type="match status" value="1"/>
</dbReference>
<dbReference type="Proteomes" id="UP000658690">
    <property type="component" value="Unassembled WGS sequence"/>
</dbReference>
<evidence type="ECO:0008006" key="3">
    <source>
        <dbReference type="Google" id="ProtNLM"/>
    </source>
</evidence>
<dbReference type="InterPro" id="IPR014962">
    <property type="entry name" value="YolD"/>
</dbReference>
<proteinExistence type="predicted"/>
<dbReference type="RefSeq" id="WP_171689829.1">
    <property type="nucleotide sequence ID" value="NZ_WHOC01000068.1"/>
</dbReference>
<sequence>MSSSNRENKKIANVMANALLNQQFISVKIYNEAGDGQMTGLITKIDQEIRRVKLSHENGTDWVAFDDILNVELVE</sequence>
<gene>
    <name evidence="1" type="ORF">GC102_12360</name>
</gene>
<organism evidence="1 2">
    <name type="scientific">Paenibacillus germinis</name>
    <dbReference type="NCBI Taxonomy" id="2654979"/>
    <lineage>
        <taxon>Bacteria</taxon>
        <taxon>Bacillati</taxon>
        <taxon>Bacillota</taxon>
        <taxon>Bacilli</taxon>
        <taxon>Bacillales</taxon>
        <taxon>Paenibacillaceae</taxon>
        <taxon>Paenibacillus</taxon>
    </lineage>
</organism>
<reference evidence="1 2" key="1">
    <citation type="submission" date="2019-10" db="EMBL/GenBank/DDBJ databases">
        <title>Description of Paenibacillus choica sp. nov.</title>
        <authorList>
            <person name="Carlier A."/>
            <person name="Qi S."/>
        </authorList>
    </citation>
    <scope>NUCLEOTIDE SEQUENCE [LARGE SCALE GENOMIC DNA]</scope>
    <source>
        <strain evidence="1 2">LMG 31460</strain>
    </source>
</reference>
<accession>A0ABX1Z2G1</accession>
<name>A0ABX1Z2G1_9BACL</name>
<keyword evidence="2" id="KW-1185">Reference proteome</keyword>